<sequence length="231" mass="26858">MKKPQKIAMHQAQYLPWPPFFRKMALADTFVLMDCVQFQKNGLQNRNQINSNNGPLWLTLPVNAKLDEQIKDKVIADKRWKKKHLQSIQSSYGKSTFFHEYFDEIQNIIESANDTLFDINLRFIQFFRKVLSIDNELMLLSDLSITSSKSQLVLDTCIALNASEYLSGEGAKSYLDLEAFEANQIAIQYVGNNTPAYKQMHPAMKHLSLLDWLFQEELDVIKDYIHDPKYN</sequence>
<evidence type="ECO:0000313" key="2">
    <source>
        <dbReference type="Proteomes" id="UP000031197"/>
    </source>
</evidence>
<comment type="caution">
    <text evidence="1">The sequence shown here is derived from an EMBL/GenBank/DDBJ whole genome shotgun (WGS) entry which is preliminary data.</text>
</comment>
<accession>A0A0B3Y6P4</accession>
<dbReference type="InterPro" id="IPR014985">
    <property type="entry name" value="WbqC"/>
</dbReference>
<evidence type="ECO:0000313" key="1">
    <source>
        <dbReference type="EMBL" id="KHT44496.1"/>
    </source>
</evidence>
<name>A0A0B3Y6P4_9ALTE</name>
<dbReference type="OrthoDB" id="3611744at2"/>
<protein>
    <recommendedName>
        <fullName evidence="3">WbqC-like protein</fullName>
    </recommendedName>
</protein>
<keyword evidence="2" id="KW-1185">Reference proteome</keyword>
<dbReference type="RefSeq" id="WP_039223131.1">
    <property type="nucleotide sequence ID" value="NZ_JWLW01000066.1"/>
</dbReference>
<evidence type="ECO:0008006" key="3">
    <source>
        <dbReference type="Google" id="ProtNLM"/>
    </source>
</evidence>
<reference evidence="1 2" key="1">
    <citation type="submission" date="2014-12" db="EMBL/GenBank/DDBJ databases">
        <title>Genome sequencing of Alteromonas marina AD001.</title>
        <authorList>
            <person name="Adrian T.G.S."/>
            <person name="Chan K.G."/>
        </authorList>
    </citation>
    <scope>NUCLEOTIDE SEQUENCE [LARGE SCALE GENOMIC DNA]</scope>
    <source>
        <strain evidence="1 2">AD001</strain>
    </source>
</reference>
<dbReference type="Pfam" id="PF08889">
    <property type="entry name" value="WbqC"/>
    <property type="match status" value="1"/>
</dbReference>
<gene>
    <name evidence="1" type="ORF">RJ41_16610</name>
</gene>
<dbReference type="EMBL" id="JWLW01000066">
    <property type="protein sequence ID" value="KHT44496.1"/>
    <property type="molecule type" value="Genomic_DNA"/>
</dbReference>
<proteinExistence type="predicted"/>
<dbReference type="Proteomes" id="UP000031197">
    <property type="component" value="Unassembled WGS sequence"/>
</dbReference>
<organism evidence="1 2">
    <name type="scientific">Alteromonas marina</name>
    <dbReference type="NCBI Taxonomy" id="203795"/>
    <lineage>
        <taxon>Bacteria</taxon>
        <taxon>Pseudomonadati</taxon>
        <taxon>Pseudomonadota</taxon>
        <taxon>Gammaproteobacteria</taxon>
        <taxon>Alteromonadales</taxon>
        <taxon>Alteromonadaceae</taxon>
        <taxon>Alteromonas/Salinimonas group</taxon>
        <taxon>Alteromonas</taxon>
    </lineage>
</organism>
<dbReference type="AlphaFoldDB" id="A0A0B3Y6P4"/>